<dbReference type="EMBL" id="CAJZBQ010000012">
    <property type="protein sequence ID" value="CAG9314580.1"/>
    <property type="molecule type" value="Genomic_DNA"/>
</dbReference>
<evidence type="ECO:0000256" key="3">
    <source>
        <dbReference type="ARBA" id="ARBA00022777"/>
    </source>
</evidence>
<dbReference type="InterPro" id="IPR036759">
    <property type="entry name" value="TPK_catalytic_sf"/>
</dbReference>
<dbReference type="CDD" id="cd07995">
    <property type="entry name" value="TPK"/>
    <property type="match status" value="1"/>
</dbReference>
<comment type="caution">
    <text evidence="6">The sequence shown here is derived from an EMBL/GenBank/DDBJ whole genome shotgun (WGS) entry which is preliminary data.</text>
</comment>
<dbReference type="InterPro" id="IPR006282">
    <property type="entry name" value="Thi_PPkinase"/>
</dbReference>
<evidence type="ECO:0000256" key="2">
    <source>
        <dbReference type="ARBA" id="ARBA00022741"/>
    </source>
</evidence>
<dbReference type="Pfam" id="PF04265">
    <property type="entry name" value="TPK_B1_binding"/>
    <property type="match status" value="1"/>
</dbReference>
<sequence>MNYTVNLSWLESNEQIDIIVLNTNNLSSFNEIYYEIYERAVNIIAADGAANLIRESLMQRNGNQIPTIIVGDMDSISEETKEYFEEVIQIYDSDQDTTDFQKALGYVNNERPTIVIGDLGGRMDHSLHAISVLFDPNHADKSIYLYNSQNLAFPVFKGTTRIIFASKIPWKYFGMIPLCGPAVLTTEGFKWNFNSTLSEIGGIVSACNEVLENQVVIEGDKNILFTCSK</sequence>
<dbReference type="SUPFAM" id="SSF63999">
    <property type="entry name" value="Thiamin pyrophosphokinase, catalytic domain"/>
    <property type="match status" value="1"/>
</dbReference>
<dbReference type="InterPro" id="IPR007373">
    <property type="entry name" value="Thiamin_PyroPKinase_B1-bd"/>
</dbReference>
<dbReference type="SUPFAM" id="SSF63862">
    <property type="entry name" value="Thiamin pyrophosphokinase, substrate-binding domain"/>
    <property type="match status" value="1"/>
</dbReference>
<dbReference type="Proteomes" id="UP001162131">
    <property type="component" value="Unassembled WGS sequence"/>
</dbReference>
<evidence type="ECO:0000313" key="7">
    <source>
        <dbReference type="Proteomes" id="UP001162131"/>
    </source>
</evidence>
<dbReference type="GO" id="GO:0004788">
    <property type="term" value="F:thiamine diphosphokinase activity"/>
    <property type="evidence" value="ECO:0007669"/>
    <property type="project" value="InterPro"/>
</dbReference>
<dbReference type="GO" id="GO:0030975">
    <property type="term" value="F:thiamine binding"/>
    <property type="evidence" value="ECO:0007669"/>
    <property type="project" value="InterPro"/>
</dbReference>
<keyword evidence="3" id="KW-0418">Kinase</keyword>
<keyword evidence="2" id="KW-0547">Nucleotide-binding</keyword>
<dbReference type="PANTHER" id="PTHR13622">
    <property type="entry name" value="THIAMIN PYROPHOSPHOKINASE"/>
    <property type="match status" value="1"/>
</dbReference>
<dbReference type="NCBIfam" id="TIGR01378">
    <property type="entry name" value="thi_PPkinase"/>
    <property type="match status" value="1"/>
</dbReference>
<name>A0AAU9ITM8_9CILI</name>
<dbReference type="SMART" id="SM00983">
    <property type="entry name" value="TPK_B1_binding"/>
    <property type="match status" value="1"/>
</dbReference>
<dbReference type="Pfam" id="PF04263">
    <property type="entry name" value="TPK_catalytic"/>
    <property type="match status" value="1"/>
</dbReference>
<evidence type="ECO:0000256" key="1">
    <source>
        <dbReference type="ARBA" id="ARBA00022679"/>
    </source>
</evidence>
<dbReference type="GO" id="GO:0009229">
    <property type="term" value="P:thiamine diphosphate biosynthetic process"/>
    <property type="evidence" value="ECO:0007669"/>
    <property type="project" value="InterPro"/>
</dbReference>
<dbReference type="InterPro" id="IPR007371">
    <property type="entry name" value="TPK_catalytic"/>
</dbReference>
<dbReference type="InterPro" id="IPR036371">
    <property type="entry name" value="TPK_B1-bd_sf"/>
</dbReference>
<gene>
    <name evidence="6" type="ORF">BSTOLATCC_MIC11581</name>
</gene>
<evidence type="ECO:0000259" key="5">
    <source>
        <dbReference type="SMART" id="SM00983"/>
    </source>
</evidence>
<protein>
    <recommendedName>
        <fullName evidence="5">Thiamin pyrophosphokinase thiamin-binding domain-containing protein</fullName>
    </recommendedName>
</protein>
<accession>A0AAU9ITM8</accession>
<dbReference type="GO" id="GO:0005524">
    <property type="term" value="F:ATP binding"/>
    <property type="evidence" value="ECO:0007669"/>
    <property type="project" value="UniProtKB-KW"/>
</dbReference>
<proteinExistence type="predicted"/>
<keyword evidence="4" id="KW-0067">ATP-binding</keyword>
<evidence type="ECO:0000313" key="6">
    <source>
        <dbReference type="EMBL" id="CAG9314580.1"/>
    </source>
</evidence>
<dbReference type="GO" id="GO:0006772">
    <property type="term" value="P:thiamine metabolic process"/>
    <property type="evidence" value="ECO:0007669"/>
    <property type="project" value="InterPro"/>
</dbReference>
<keyword evidence="7" id="KW-1185">Reference proteome</keyword>
<evidence type="ECO:0000256" key="4">
    <source>
        <dbReference type="ARBA" id="ARBA00022840"/>
    </source>
</evidence>
<organism evidence="6 7">
    <name type="scientific">Blepharisma stoltei</name>
    <dbReference type="NCBI Taxonomy" id="1481888"/>
    <lineage>
        <taxon>Eukaryota</taxon>
        <taxon>Sar</taxon>
        <taxon>Alveolata</taxon>
        <taxon>Ciliophora</taxon>
        <taxon>Postciliodesmatophora</taxon>
        <taxon>Heterotrichea</taxon>
        <taxon>Heterotrichida</taxon>
        <taxon>Blepharismidae</taxon>
        <taxon>Blepharisma</taxon>
    </lineage>
</organism>
<dbReference type="AlphaFoldDB" id="A0AAU9ITM8"/>
<dbReference type="GO" id="GO:0016301">
    <property type="term" value="F:kinase activity"/>
    <property type="evidence" value="ECO:0007669"/>
    <property type="project" value="UniProtKB-KW"/>
</dbReference>
<reference evidence="6" key="1">
    <citation type="submission" date="2021-09" db="EMBL/GenBank/DDBJ databases">
        <authorList>
            <consortium name="AG Swart"/>
            <person name="Singh M."/>
            <person name="Singh A."/>
            <person name="Seah K."/>
            <person name="Emmerich C."/>
        </authorList>
    </citation>
    <scope>NUCLEOTIDE SEQUENCE</scope>
    <source>
        <strain evidence="6">ATCC30299</strain>
    </source>
</reference>
<keyword evidence="1" id="KW-0808">Transferase</keyword>
<feature type="domain" description="Thiamin pyrophosphokinase thiamin-binding" evidence="5">
    <location>
        <begin position="158"/>
        <end position="223"/>
    </location>
</feature>
<dbReference type="Gene3D" id="3.40.50.10240">
    <property type="entry name" value="Thiamin pyrophosphokinase, catalytic domain"/>
    <property type="match status" value="1"/>
</dbReference>
<dbReference type="PANTHER" id="PTHR13622:SF8">
    <property type="entry name" value="THIAMIN PYROPHOSPHOKINASE 1"/>
    <property type="match status" value="1"/>
</dbReference>